<keyword evidence="2" id="KW-1185">Reference proteome</keyword>
<dbReference type="EMBL" id="CP015961">
    <property type="protein sequence ID" value="ANI92881.1"/>
    <property type="molecule type" value="Genomic_DNA"/>
</dbReference>
<evidence type="ECO:0000313" key="2">
    <source>
        <dbReference type="Proteomes" id="UP000186104"/>
    </source>
</evidence>
<name>A0A173LMX8_9ACTN</name>
<dbReference type="InterPro" id="IPR013207">
    <property type="entry name" value="LGFP"/>
</dbReference>
<reference evidence="1 2" key="1">
    <citation type="submission" date="2016-06" db="EMBL/GenBank/DDBJ databases">
        <title>Complete genome sequence of a saline-alkali tolerant type strain Dietzia timorensis ID05-A0528T.</title>
        <authorList>
            <person name="Wu X."/>
        </authorList>
    </citation>
    <scope>NUCLEOTIDE SEQUENCE [LARGE SCALE GENOMIC DNA]</scope>
    <source>
        <strain evidence="1 2">ID05-A0528</strain>
    </source>
</reference>
<gene>
    <name evidence="1" type="ORF">BJL86_2114</name>
</gene>
<dbReference type="STRING" id="499555.BJL86_2114"/>
<proteinExistence type="predicted"/>
<protein>
    <submittedName>
        <fullName evidence="1">Protein PS1</fullName>
    </submittedName>
</protein>
<dbReference type="Proteomes" id="UP000186104">
    <property type="component" value="Chromosome"/>
</dbReference>
<sequence length="100" mass="11181">MELGAEAGSLMYPTSNELPCPNRGFCSFNRFETGNIYWSPTTNAQAVWGAIFQEYGRQGYENGRFGLPTTSEFDTPDGKQVNFEGGWIRWIRNTGALITS</sequence>
<dbReference type="KEGG" id="dtm:BJL86_2114"/>
<dbReference type="Pfam" id="PF08310">
    <property type="entry name" value="LGFP"/>
    <property type="match status" value="2"/>
</dbReference>
<organism evidence="1 2">
    <name type="scientific">Dietzia timorensis</name>
    <dbReference type="NCBI Taxonomy" id="499555"/>
    <lineage>
        <taxon>Bacteria</taxon>
        <taxon>Bacillati</taxon>
        <taxon>Actinomycetota</taxon>
        <taxon>Actinomycetes</taxon>
        <taxon>Mycobacteriales</taxon>
        <taxon>Dietziaceae</taxon>
        <taxon>Dietzia</taxon>
    </lineage>
</organism>
<evidence type="ECO:0000313" key="1">
    <source>
        <dbReference type="EMBL" id="ANI92881.1"/>
    </source>
</evidence>
<dbReference type="AlphaFoldDB" id="A0A173LMX8"/>
<accession>A0A173LMX8</accession>